<evidence type="ECO:0000256" key="6">
    <source>
        <dbReference type="ARBA" id="ARBA00022794"/>
    </source>
</evidence>
<evidence type="ECO:0000256" key="13">
    <source>
        <dbReference type="SAM" id="MobiDB-lite"/>
    </source>
</evidence>
<dbReference type="AlphaFoldDB" id="A0A8C2VYM8"/>
<reference evidence="15" key="2">
    <citation type="submission" date="2025-09" db="UniProtKB">
        <authorList>
            <consortium name="Ensembl"/>
        </authorList>
    </citation>
    <scope>IDENTIFICATION</scope>
</reference>
<keyword evidence="4" id="KW-1003">Cell membrane</keyword>
<evidence type="ECO:0000256" key="1">
    <source>
        <dbReference type="ARBA" id="ARBA00004123"/>
    </source>
</evidence>
<keyword evidence="7" id="KW-0472">Membrane</keyword>
<feature type="compositionally biased region" description="Basic and acidic residues" evidence="13">
    <location>
        <begin position="357"/>
        <end position="368"/>
    </location>
</feature>
<dbReference type="GO" id="GO:0005634">
    <property type="term" value="C:nucleus"/>
    <property type="evidence" value="ECO:0007669"/>
    <property type="project" value="UniProtKB-SubCell"/>
</dbReference>
<keyword evidence="16" id="KW-1185">Reference proteome</keyword>
<evidence type="ECO:0000256" key="10">
    <source>
        <dbReference type="ARBA" id="ARBA00037538"/>
    </source>
</evidence>
<protein>
    <recommendedName>
        <fullName evidence="12">Ciliogenesis-associated TTC17-interacting protein</fullName>
    </recommendedName>
</protein>
<keyword evidence="5" id="KW-0963">Cytoplasm</keyword>
<evidence type="ECO:0000256" key="3">
    <source>
        <dbReference type="ARBA" id="ARBA00004245"/>
    </source>
</evidence>
<evidence type="ECO:0000313" key="16">
    <source>
        <dbReference type="Proteomes" id="UP000694398"/>
    </source>
</evidence>
<dbReference type="InterPro" id="IPR047501">
    <property type="entry name" value="DD_CATIP"/>
</dbReference>
<evidence type="ECO:0000256" key="12">
    <source>
        <dbReference type="ARBA" id="ARBA00039249"/>
    </source>
</evidence>
<dbReference type="CTD" id="375307"/>
<dbReference type="GO" id="GO:0015629">
    <property type="term" value="C:actin cytoskeleton"/>
    <property type="evidence" value="ECO:0007669"/>
    <property type="project" value="Ensembl"/>
</dbReference>
<dbReference type="GO" id="GO:0030041">
    <property type="term" value="P:actin filament polymerization"/>
    <property type="evidence" value="ECO:0007669"/>
    <property type="project" value="Ensembl"/>
</dbReference>
<dbReference type="GO" id="GO:0005886">
    <property type="term" value="C:plasma membrane"/>
    <property type="evidence" value="ECO:0007669"/>
    <property type="project" value="UniProtKB-SubCell"/>
</dbReference>
<dbReference type="CDD" id="cd22973">
    <property type="entry name" value="DD_CATIP"/>
    <property type="match status" value="1"/>
</dbReference>
<dbReference type="PANTHER" id="PTHR15505:SF3">
    <property type="entry name" value="CILIOGENESIS-ASSOCIATED TTC17-INTERACTING PROTEIN"/>
    <property type="match status" value="1"/>
</dbReference>
<gene>
    <name evidence="15" type="primary">CATIP</name>
</gene>
<proteinExistence type="inferred from homology"/>
<evidence type="ECO:0000256" key="2">
    <source>
        <dbReference type="ARBA" id="ARBA00004236"/>
    </source>
</evidence>
<evidence type="ECO:0000256" key="11">
    <source>
        <dbReference type="ARBA" id="ARBA00037938"/>
    </source>
</evidence>
<dbReference type="RefSeq" id="XP_005395709.1">
    <property type="nucleotide sequence ID" value="XM_005395652.2"/>
</dbReference>
<dbReference type="GeneTree" id="ENSGT00940000154101"/>
<keyword evidence="6" id="KW-0970">Cilium biogenesis/degradation</keyword>
<dbReference type="Pfam" id="PF21772">
    <property type="entry name" value="CATIP_N"/>
    <property type="match status" value="1"/>
</dbReference>
<evidence type="ECO:0000259" key="14">
    <source>
        <dbReference type="Pfam" id="PF21772"/>
    </source>
</evidence>
<comment type="function">
    <text evidence="10">Plays a role in primary ciliogenesis by modulating actin polymerization.</text>
</comment>
<comment type="subcellular location">
    <subcellularLocation>
        <location evidence="2">Cell membrane</location>
    </subcellularLocation>
    <subcellularLocation>
        <location evidence="3">Cytoplasm</location>
        <location evidence="3">Cytoskeleton</location>
    </subcellularLocation>
    <subcellularLocation>
        <location evidence="1">Nucleus</location>
    </subcellularLocation>
</comment>
<dbReference type="PANTHER" id="PTHR15505">
    <property type="entry name" value="RIIA DOMAIN-CONTAINING PROTEIN 1"/>
    <property type="match status" value="1"/>
</dbReference>
<evidence type="ECO:0000313" key="15">
    <source>
        <dbReference type="Ensembl" id="ENSCLAP00000019559.1"/>
    </source>
</evidence>
<dbReference type="GO" id="GO:0044782">
    <property type="term" value="P:cilium organization"/>
    <property type="evidence" value="ECO:0007669"/>
    <property type="project" value="Ensembl"/>
</dbReference>
<dbReference type="GO" id="GO:0005737">
    <property type="term" value="C:cytoplasm"/>
    <property type="evidence" value="ECO:0007669"/>
    <property type="project" value="Ensembl"/>
</dbReference>
<sequence length="368" mass="41874">MERPRRPEANAEAIHFLNSLRPQELQMLFFSETLVMVSDAGEPQGEMTIEVQSGKYKDQQGLMSHCLFVHAGSRSVMDKTICGNSVLGYLSWKLEPLEQHSHEFIKFPILPMERKTSLLKKDNQLAVTRSFREDEEMKTSKTSFPWDSNEGFISEAANLVLLRVMAWRQMVPSNARFLALDTEGKLCCSTYQALGFQTIQVGRQQAQVFIVEQTVRSEEGIPVSCQFYLLSDGHLAKRVQVGSPGCFVVTKMPILREEDEIEPPPVFHKKPLAWEEDMELYSKFLDRKEQLRLGHASYLRRHPDAQALVSDFLLFLLVRQPQDAVTFAAEFFGFFSTNRAPSPALRSSHPRSPFRPLDPKDVADSGSD</sequence>
<feature type="region of interest" description="Disordered" evidence="13">
    <location>
        <begin position="341"/>
        <end position="368"/>
    </location>
</feature>
<dbReference type="InterPro" id="IPR048777">
    <property type="entry name" value="CATIP_N"/>
</dbReference>
<reference evidence="15" key="1">
    <citation type="submission" date="2025-08" db="UniProtKB">
        <authorList>
            <consortium name="Ensembl"/>
        </authorList>
    </citation>
    <scope>IDENTIFICATION</scope>
</reference>
<dbReference type="Proteomes" id="UP000694398">
    <property type="component" value="Unassembled WGS sequence"/>
</dbReference>
<evidence type="ECO:0000256" key="4">
    <source>
        <dbReference type="ARBA" id="ARBA00022475"/>
    </source>
</evidence>
<dbReference type="OMA" id="SPGCCMI"/>
<organism evidence="15 16">
    <name type="scientific">Chinchilla lanigera</name>
    <name type="common">Long-tailed chinchilla</name>
    <name type="synonym">Chinchilla villidera</name>
    <dbReference type="NCBI Taxonomy" id="34839"/>
    <lineage>
        <taxon>Eukaryota</taxon>
        <taxon>Metazoa</taxon>
        <taxon>Chordata</taxon>
        <taxon>Craniata</taxon>
        <taxon>Vertebrata</taxon>
        <taxon>Euteleostomi</taxon>
        <taxon>Mammalia</taxon>
        <taxon>Eutheria</taxon>
        <taxon>Euarchontoglires</taxon>
        <taxon>Glires</taxon>
        <taxon>Rodentia</taxon>
        <taxon>Hystricomorpha</taxon>
        <taxon>Chinchillidae</taxon>
        <taxon>Chinchilla</taxon>
    </lineage>
</organism>
<accession>A0A8C2VYM8</accession>
<dbReference type="Ensembl" id="ENSCLAT00000019752.1">
    <property type="protein sequence ID" value="ENSCLAP00000019559.1"/>
    <property type="gene ID" value="ENSCLAG00000013420.1"/>
</dbReference>
<evidence type="ECO:0000256" key="8">
    <source>
        <dbReference type="ARBA" id="ARBA00023212"/>
    </source>
</evidence>
<evidence type="ECO:0000256" key="9">
    <source>
        <dbReference type="ARBA" id="ARBA00023242"/>
    </source>
</evidence>
<evidence type="ECO:0000256" key="5">
    <source>
        <dbReference type="ARBA" id="ARBA00022490"/>
    </source>
</evidence>
<feature type="domain" description="Ciliogenesis-associated TTC17-interacting protein N-terminal" evidence="14">
    <location>
        <begin position="12"/>
        <end position="244"/>
    </location>
</feature>
<keyword evidence="9" id="KW-0539">Nucleus</keyword>
<dbReference type="GeneID" id="102011837"/>
<dbReference type="OrthoDB" id="6334211at2759"/>
<evidence type="ECO:0000256" key="7">
    <source>
        <dbReference type="ARBA" id="ARBA00023136"/>
    </source>
</evidence>
<name>A0A8C2VYM8_CHILA</name>
<comment type="similarity">
    <text evidence="11">Belongs to the CATIP family.</text>
</comment>
<keyword evidence="8" id="KW-0206">Cytoskeleton</keyword>